<proteinExistence type="predicted"/>
<dbReference type="GO" id="GO:0098609">
    <property type="term" value="P:cell-cell adhesion"/>
    <property type="evidence" value="ECO:0007669"/>
    <property type="project" value="TreeGrafter"/>
</dbReference>
<keyword evidence="3" id="KW-1185">Reference proteome</keyword>
<reference evidence="2" key="1">
    <citation type="journal article" date="2014" name="Int. J. Syst. Evol. Microbiol.">
        <title>Complete genome sequence of Corynebacterium casei LMG S-19264T (=DSM 44701T), isolated from a smear-ripened cheese.</title>
        <authorList>
            <consortium name="US DOE Joint Genome Institute (JGI-PGF)"/>
            <person name="Walter F."/>
            <person name="Albersmeier A."/>
            <person name="Kalinowski J."/>
            <person name="Ruckert C."/>
        </authorList>
    </citation>
    <scope>NUCLEOTIDE SEQUENCE</scope>
    <source>
        <strain evidence="2">CGMCC 1.7081</strain>
    </source>
</reference>
<feature type="domain" description="H-type lectin" evidence="1">
    <location>
        <begin position="39"/>
        <end position="104"/>
    </location>
</feature>
<gene>
    <name evidence="2" type="ORF">GCM10010961_34310</name>
</gene>
<evidence type="ECO:0000313" key="3">
    <source>
        <dbReference type="Proteomes" id="UP000611500"/>
    </source>
</evidence>
<dbReference type="GO" id="GO:0045335">
    <property type="term" value="C:phagocytic vesicle"/>
    <property type="evidence" value="ECO:0007669"/>
    <property type="project" value="TreeGrafter"/>
</dbReference>
<dbReference type="InterPro" id="IPR037221">
    <property type="entry name" value="H-type_lectin_dom_sf"/>
</dbReference>
<reference evidence="2" key="2">
    <citation type="submission" date="2020-09" db="EMBL/GenBank/DDBJ databases">
        <authorList>
            <person name="Sun Q."/>
            <person name="Zhou Y."/>
        </authorList>
    </citation>
    <scope>NUCLEOTIDE SEQUENCE</scope>
    <source>
        <strain evidence="2">CGMCC 1.7081</strain>
    </source>
</reference>
<dbReference type="RefSeq" id="WP_028094578.1">
    <property type="nucleotide sequence ID" value="NZ_BNAP01000022.1"/>
</dbReference>
<protein>
    <recommendedName>
        <fullName evidence="1">H-type lectin domain-containing protein</fullName>
    </recommendedName>
</protein>
<evidence type="ECO:0000259" key="1">
    <source>
        <dbReference type="Pfam" id="PF09458"/>
    </source>
</evidence>
<evidence type="ECO:0000313" key="2">
    <source>
        <dbReference type="EMBL" id="GHG98816.1"/>
    </source>
</evidence>
<dbReference type="InterPro" id="IPR052487">
    <property type="entry name" value="Galactose-binding_lectin"/>
</dbReference>
<dbReference type="GO" id="GO:0046871">
    <property type="term" value="F:N-acetylgalactosamine binding"/>
    <property type="evidence" value="ECO:0007669"/>
    <property type="project" value="TreeGrafter"/>
</dbReference>
<dbReference type="GO" id="GO:0030247">
    <property type="term" value="F:polysaccharide binding"/>
    <property type="evidence" value="ECO:0007669"/>
    <property type="project" value="TreeGrafter"/>
</dbReference>
<dbReference type="Gene3D" id="2.60.40.2080">
    <property type="match status" value="1"/>
</dbReference>
<dbReference type="GO" id="GO:0009986">
    <property type="term" value="C:cell surface"/>
    <property type="evidence" value="ECO:0007669"/>
    <property type="project" value="TreeGrafter"/>
</dbReference>
<dbReference type="PANTHER" id="PTHR46938">
    <property type="entry name" value="DISCOIDIN-1 SUBUNIT A-RELATED-RELATED"/>
    <property type="match status" value="1"/>
</dbReference>
<sequence>MKKLQNHLIGVDQGDVALFADFEDGGLMWTGTGPREKRRTVQFSEPFRSIPAVHLTTSLLDADTHSAVRVELTARNITPQGFDILCRTWLDTRIARMRVSWMAIGSLSHEDDWDVQ</sequence>
<dbReference type="GO" id="GO:0070492">
    <property type="term" value="F:oligosaccharide binding"/>
    <property type="evidence" value="ECO:0007669"/>
    <property type="project" value="TreeGrafter"/>
</dbReference>
<accession>A0A8J3HBJ3</accession>
<dbReference type="Pfam" id="PF09458">
    <property type="entry name" value="H_lectin"/>
    <property type="match status" value="1"/>
</dbReference>
<dbReference type="InterPro" id="IPR019019">
    <property type="entry name" value="H-type_lectin_domain"/>
</dbReference>
<name>A0A8J3HBJ3_9RHOB</name>
<dbReference type="Proteomes" id="UP000611500">
    <property type="component" value="Unassembled WGS sequence"/>
</dbReference>
<dbReference type="EMBL" id="BNAP01000022">
    <property type="protein sequence ID" value="GHG98816.1"/>
    <property type="molecule type" value="Genomic_DNA"/>
</dbReference>
<organism evidence="2 3">
    <name type="scientific">Pseudodonghicola xiamenensis</name>
    <dbReference type="NCBI Taxonomy" id="337702"/>
    <lineage>
        <taxon>Bacteria</taxon>
        <taxon>Pseudomonadati</taxon>
        <taxon>Pseudomonadota</taxon>
        <taxon>Alphaproteobacteria</taxon>
        <taxon>Rhodobacterales</taxon>
        <taxon>Paracoccaceae</taxon>
        <taxon>Pseudodonghicola</taxon>
    </lineage>
</organism>
<dbReference type="GO" id="GO:0098636">
    <property type="term" value="C:protein complex involved in cell adhesion"/>
    <property type="evidence" value="ECO:0007669"/>
    <property type="project" value="TreeGrafter"/>
</dbReference>
<dbReference type="AlphaFoldDB" id="A0A8J3HBJ3"/>
<dbReference type="SUPFAM" id="SSF141086">
    <property type="entry name" value="Agglutinin HPA-like"/>
    <property type="match status" value="1"/>
</dbReference>
<comment type="caution">
    <text evidence="2">The sequence shown here is derived from an EMBL/GenBank/DDBJ whole genome shotgun (WGS) entry which is preliminary data.</text>
</comment>